<dbReference type="Gene3D" id="3.40.50.1820">
    <property type="entry name" value="alpha/beta hydrolase"/>
    <property type="match status" value="1"/>
</dbReference>
<protein>
    <submittedName>
        <fullName evidence="3">Carboxylesterase type B domain-containing protein</fullName>
    </submittedName>
</protein>
<dbReference type="InterPro" id="IPR029058">
    <property type="entry name" value="AB_hydrolase_fold"/>
</dbReference>
<dbReference type="Proteomes" id="UP000887540">
    <property type="component" value="Unplaced"/>
</dbReference>
<dbReference type="AlphaFoldDB" id="A0A914CQV1"/>
<dbReference type="PANTHER" id="PTHR11559">
    <property type="entry name" value="CARBOXYLESTERASE"/>
    <property type="match status" value="1"/>
</dbReference>
<dbReference type="InterPro" id="IPR050309">
    <property type="entry name" value="Type-B_Carboxylest/Lipase"/>
</dbReference>
<evidence type="ECO:0000313" key="3">
    <source>
        <dbReference type="WBParaSite" id="ACRNAN_scaffold13235.g32008.t1"/>
    </source>
</evidence>
<sequence length="281" mass="31969">MVQDNHFFPGVPRTLWKNRVNKPVMLGTNHDEMAYREVRTQRINITTYTKSFAEIELISRYASFFQNQARPTLDALEGVYLDHGSNTSDDEHLNILKFVVDAETTWFFTGPAGEEVSYYLQNNNPNVYLYEFTYASYLNNLTHTYPGYNPVVHGAQSEYVGMGYSSWLRSQADGKINATDIAIANFFGETWTNFAKFGKPTLDDTWKPVKSSGLTSMEYMEIGANIGMRTGYRTNDRTQYETAALMAGQNRPQTPKDVITSSATLLLNPTLDMFVDRILET</sequence>
<reference evidence="3" key="1">
    <citation type="submission" date="2022-11" db="UniProtKB">
        <authorList>
            <consortium name="WormBaseParasite"/>
        </authorList>
    </citation>
    <scope>IDENTIFICATION</scope>
</reference>
<dbReference type="InterPro" id="IPR002018">
    <property type="entry name" value="CarbesteraseB"/>
</dbReference>
<evidence type="ECO:0000259" key="1">
    <source>
        <dbReference type="Pfam" id="PF00135"/>
    </source>
</evidence>
<feature type="domain" description="Carboxylesterase type B" evidence="1">
    <location>
        <begin position="3"/>
        <end position="236"/>
    </location>
</feature>
<dbReference type="WBParaSite" id="ACRNAN_scaffold13235.g32008.t1">
    <property type="protein sequence ID" value="ACRNAN_scaffold13235.g32008.t1"/>
    <property type="gene ID" value="ACRNAN_scaffold13235.g32008"/>
</dbReference>
<name>A0A914CQV1_9BILA</name>
<dbReference type="SUPFAM" id="SSF53474">
    <property type="entry name" value="alpha/beta-Hydrolases"/>
    <property type="match status" value="1"/>
</dbReference>
<accession>A0A914CQV1</accession>
<proteinExistence type="predicted"/>
<dbReference type="Pfam" id="PF00135">
    <property type="entry name" value="COesterase"/>
    <property type="match status" value="1"/>
</dbReference>
<keyword evidence="2" id="KW-1185">Reference proteome</keyword>
<organism evidence="2 3">
    <name type="scientific">Acrobeloides nanus</name>
    <dbReference type="NCBI Taxonomy" id="290746"/>
    <lineage>
        <taxon>Eukaryota</taxon>
        <taxon>Metazoa</taxon>
        <taxon>Ecdysozoa</taxon>
        <taxon>Nematoda</taxon>
        <taxon>Chromadorea</taxon>
        <taxon>Rhabditida</taxon>
        <taxon>Tylenchina</taxon>
        <taxon>Cephalobomorpha</taxon>
        <taxon>Cephaloboidea</taxon>
        <taxon>Cephalobidae</taxon>
        <taxon>Acrobeloides</taxon>
    </lineage>
</organism>
<evidence type="ECO:0000313" key="2">
    <source>
        <dbReference type="Proteomes" id="UP000887540"/>
    </source>
</evidence>